<dbReference type="Proteomes" id="UP000664132">
    <property type="component" value="Unassembled WGS sequence"/>
</dbReference>
<evidence type="ECO:0000256" key="7">
    <source>
        <dbReference type="ARBA" id="ARBA00037986"/>
    </source>
</evidence>
<keyword evidence="2" id="KW-0677">Repeat</keyword>
<proteinExistence type="inferred from homology"/>
<feature type="chain" id="PRO_5034778091" description="Sortilin N-terminal domain-containing protein" evidence="9">
    <location>
        <begin position="23"/>
        <end position="810"/>
    </location>
</feature>
<keyword evidence="3" id="KW-0378">Hydrolase</keyword>
<evidence type="ECO:0000256" key="4">
    <source>
        <dbReference type="ARBA" id="ARBA00023277"/>
    </source>
</evidence>
<keyword evidence="12" id="KW-1185">Reference proteome</keyword>
<evidence type="ECO:0000256" key="1">
    <source>
        <dbReference type="ARBA" id="ARBA00022729"/>
    </source>
</evidence>
<dbReference type="GO" id="GO:0010411">
    <property type="term" value="P:xyloglucan metabolic process"/>
    <property type="evidence" value="ECO:0007669"/>
    <property type="project" value="TreeGrafter"/>
</dbReference>
<dbReference type="Gene3D" id="2.130.10.10">
    <property type="entry name" value="YVTN repeat-like/Quinoprotein amine dehydrogenase"/>
    <property type="match status" value="2"/>
</dbReference>
<comment type="caution">
    <text evidence="11">The sequence shown here is derived from an EMBL/GenBank/DDBJ whole genome shotgun (WGS) entry which is preliminary data.</text>
</comment>
<dbReference type="PANTHER" id="PTHR43739:SF2">
    <property type="entry name" value="OLIGOXYLOGLUCAN-REDUCING END-SPECIFIC XYLOGLUCANASE-RELATED"/>
    <property type="match status" value="1"/>
</dbReference>
<evidence type="ECO:0000256" key="8">
    <source>
        <dbReference type="SAM" id="MobiDB-lite"/>
    </source>
</evidence>
<evidence type="ECO:0000256" key="2">
    <source>
        <dbReference type="ARBA" id="ARBA00022737"/>
    </source>
</evidence>
<gene>
    <name evidence="11" type="ORF">IFR04_002960</name>
</gene>
<evidence type="ECO:0000313" key="12">
    <source>
        <dbReference type="Proteomes" id="UP000664132"/>
    </source>
</evidence>
<keyword evidence="1 9" id="KW-0732">Signal</keyword>
<reference evidence="11" key="1">
    <citation type="submission" date="2021-02" db="EMBL/GenBank/DDBJ databases">
        <title>Genome sequence Cadophora malorum strain M34.</title>
        <authorList>
            <person name="Stefanovic E."/>
            <person name="Vu D."/>
            <person name="Scully C."/>
            <person name="Dijksterhuis J."/>
            <person name="Roader J."/>
            <person name="Houbraken J."/>
        </authorList>
    </citation>
    <scope>NUCLEOTIDE SEQUENCE</scope>
    <source>
        <strain evidence="11">M34</strain>
    </source>
</reference>
<evidence type="ECO:0000259" key="10">
    <source>
        <dbReference type="Pfam" id="PF15902"/>
    </source>
</evidence>
<dbReference type="GO" id="GO:0000272">
    <property type="term" value="P:polysaccharide catabolic process"/>
    <property type="evidence" value="ECO:0007669"/>
    <property type="project" value="UniProtKB-KW"/>
</dbReference>
<dbReference type="InterPro" id="IPR015943">
    <property type="entry name" value="WD40/YVTN_repeat-like_dom_sf"/>
</dbReference>
<feature type="domain" description="Sortilin N-terminal" evidence="10">
    <location>
        <begin position="128"/>
        <end position="243"/>
    </location>
</feature>
<protein>
    <recommendedName>
        <fullName evidence="10">Sortilin N-terminal domain-containing protein</fullName>
    </recommendedName>
</protein>
<comment type="similarity">
    <text evidence="7">Belongs to the glycosyl hydrolase 74 family.</text>
</comment>
<feature type="region of interest" description="Disordered" evidence="8">
    <location>
        <begin position="242"/>
        <end position="266"/>
    </location>
</feature>
<dbReference type="EMBL" id="JAFJYH010000027">
    <property type="protein sequence ID" value="KAG4423965.1"/>
    <property type="molecule type" value="Genomic_DNA"/>
</dbReference>
<name>A0A8H8BTW9_9HELO</name>
<dbReference type="PANTHER" id="PTHR43739">
    <property type="entry name" value="XYLOGLUCANASE (EUROFUNG)"/>
    <property type="match status" value="1"/>
</dbReference>
<dbReference type="CDD" id="cd15482">
    <property type="entry name" value="Sialidase_non-viral"/>
    <property type="match status" value="2"/>
</dbReference>
<keyword evidence="5" id="KW-0326">Glycosidase</keyword>
<sequence>MVSFRLLAFAIAVLNFAYGINGAPSESSGGAGTKSFQYKYNAVAITGGGFITGIIAHPKEKDLLYTRTDIGSSYRWDAPNDRWLPLTDFISEADVNYLGTESFALDPTDPDRIYLAQGQYITQNNSAFFASNDRGATWKIYPAPFPMGSNDLGRNNGERLAVNPFKPNELYMGTRTQGLWKSTDRAKTWTNITNYPDASANGIGIVFVIFDPKNEGTIYVGANVPNGLYSTTNGGKTWKQLPGQPKDWSAVTTDPEHPPQSTGPQPMKAALASNGVLYVTYADFPGPYAVQYGAVYSFNTKTSEWIDITPGASNSYPKPFTPQSFPPGGYCGLSVDAKDPNTLVVVSLDRDPGPALDSMYLSHDGGKSWKDVTQLSAPSGTEGYWGHPIEQAALKDGTPVPWLSFNWNAQWGGYGAPSPILGVAKFGWWMAAVLIDPFNSDHVMYGTGATIWSTDNLSRVESNWSPNWYIQAQGIEENAVLSMISPTEGANLYSGLGDINGMRHDDLTVPQPMFGTPGFSNLDGLDWAGQAPNVITRSGGSGTVYADGCGNGAYSTDGGYGWIKFLTCAPGVSNTTWVNGFIAVDASAKSFVWASHSSVAPANTSGPYATQDFGKTWTSPRGLSVQTGNFSADKVQTKTFYAFDTGVWHISTDGGVSYTSKTSKQTGLPAGAGAAPVVNFLKAGEIWLPLGTAGLWHSTNFGGSWSKIGGSSIVASQFSVGAPAPGRKNPALYMWGKVSKNGAQGVYRSDDAGDSWVRINDEAHQYGGPKLIVADTRVYGRVYLGTFGRGIVYADIAGEGSGVLPGTFGI</sequence>
<dbReference type="Pfam" id="PF15902">
    <property type="entry name" value="Sortilin-Vps10"/>
    <property type="match status" value="1"/>
</dbReference>
<dbReference type="GO" id="GO:0016798">
    <property type="term" value="F:hydrolase activity, acting on glycosyl bonds"/>
    <property type="evidence" value="ECO:0007669"/>
    <property type="project" value="UniProtKB-KW"/>
</dbReference>
<dbReference type="InterPro" id="IPR031778">
    <property type="entry name" value="Sortilin_N"/>
</dbReference>
<dbReference type="InterPro" id="IPR052025">
    <property type="entry name" value="Xyloglucanase_GH74"/>
</dbReference>
<dbReference type="SUPFAM" id="SSF110296">
    <property type="entry name" value="Oligoxyloglucan reducing end-specific cellobiohydrolase"/>
    <property type="match status" value="2"/>
</dbReference>
<evidence type="ECO:0000256" key="5">
    <source>
        <dbReference type="ARBA" id="ARBA00023295"/>
    </source>
</evidence>
<evidence type="ECO:0000313" key="11">
    <source>
        <dbReference type="EMBL" id="KAG4423965.1"/>
    </source>
</evidence>
<evidence type="ECO:0000256" key="9">
    <source>
        <dbReference type="SAM" id="SignalP"/>
    </source>
</evidence>
<evidence type="ECO:0000256" key="3">
    <source>
        <dbReference type="ARBA" id="ARBA00022801"/>
    </source>
</evidence>
<organism evidence="11 12">
    <name type="scientific">Cadophora malorum</name>
    <dbReference type="NCBI Taxonomy" id="108018"/>
    <lineage>
        <taxon>Eukaryota</taxon>
        <taxon>Fungi</taxon>
        <taxon>Dikarya</taxon>
        <taxon>Ascomycota</taxon>
        <taxon>Pezizomycotina</taxon>
        <taxon>Leotiomycetes</taxon>
        <taxon>Helotiales</taxon>
        <taxon>Ploettnerulaceae</taxon>
        <taxon>Cadophora</taxon>
    </lineage>
</organism>
<dbReference type="OrthoDB" id="2151161at2759"/>
<accession>A0A8H8BTW9</accession>
<dbReference type="AlphaFoldDB" id="A0A8H8BTW9"/>
<evidence type="ECO:0000256" key="6">
    <source>
        <dbReference type="ARBA" id="ARBA00023326"/>
    </source>
</evidence>
<feature type="signal peptide" evidence="9">
    <location>
        <begin position="1"/>
        <end position="22"/>
    </location>
</feature>
<keyword evidence="6" id="KW-0624">Polysaccharide degradation</keyword>
<keyword evidence="4" id="KW-0119">Carbohydrate metabolism</keyword>